<evidence type="ECO:0000313" key="1">
    <source>
        <dbReference type="EMBL" id="MFL9831671.1"/>
    </source>
</evidence>
<protein>
    <submittedName>
        <fullName evidence="1">DUF1810 domain-containing protein</fullName>
    </submittedName>
</protein>
<gene>
    <name evidence="1" type="ORF">ABS764_12510</name>
</gene>
<dbReference type="RefSeq" id="WP_408082142.1">
    <property type="nucleotide sequence ID" value="NZ_JBELQA010000007.1"/>
</dbReference>
<keyword evidence="2" id="KW-1185">Reference proteome</keyword>
<comment type="caution">
    <text evidence="1">The sequence shown here is derived from an EMBL/GenBank/DDBJ whole genome shotgun (WGS) entry which is preliminary data.</text>
</comment>
<evidence type="ECO:0000313" key="2">
    <source>
        <dbReference type="Proteomes" id="UP001629260"/>
    </source>
</evidence>
<dbReference type="PIRSF" id="PIRSF008546">
    <property type="entry name" value="UCP008546"/>
    <property type="match status" value="1"/>
</dbReference>
<sequence length="141" mass="15840">MDSNKLTRFLEAQNQVYLKALSEIKKGQKETHWMWFVFPQLKGLGLSKTSVFYGINDLNEAQRYLSHPVLGKHLIEISTALSALKDKTATAVFGSPDNLKLHSSMTLFAAVPNANPVFAQVLDTYFDGVPDNRTLELLQKK</sequence>
<reference evidence="1 2" key="1">
    <citation type="submission" date="2024-06" db="EMBL/GenBank/DDBJ databases">
        <authorList>
            <person name="Kaempfer P."/>
            <person name="Viver T."/>
        </authorList>
    </citation>
    <scope>NUCLEOTIDE SEQUENCE [LARGE SCALE GENOMIC DNA]</scope>
    <source>
        <strain evidence="1 2">ST-87</strain>
    </source>
</reference>
<name>A0ABW8XUU5_9FLAO</name>
<dbReference type="Gene3D" id="1.25.40.380">
    <property type="entry name" value="Protein of unknown function DUF1810"/>
    <property type="match status" value="1"/>
</dbReference>
<dbReference type="InterPro" id="IPR014937">
    <property type="entry name" value="DUF1810"/>
</dbReference>
<proteinExistence type="predicted"/>
<dbReference type="InterPro" id="IPR036287">
    <property type="entry name" value="Rv1873-like_sf"/>
</dbReference>
<dbReference type="SUPFAM" id="SSF140736">
    <property type="entry name" value="Rv1873-like"/>
    <property type="match status" value="1"/>
</dbReference>
<organism evidence="1 2">
    <name type="scientific">Flavobacterium plantiphilum</name>
    <dbReference type="NCBI Taxonomy" id="3163297"/>
    <lineage>
        <taxon>Bacteria</taxon>
        <taxon>Pseudomonadati</taxon>
        <taxon>Bacteroidota</taxon>
        <taxon>Flavobacteriia</taxon>
        <taxon>Flavobacteriales</taxon>
        <taxon>Flavobacteriaceae</taxon>
        <taxon>Flavobacterium</taxon>
    </lineage>
</organism>
<dbReference type="Pfam" id="PF08837">
    <property type="entry name" value="DUF1810"/>
    <property type="match status" value="1"/>
</dbReference>
<accession>A0ABW8XUU5</accession>
<dbReference type="EMBL" id="JBELQA010000007">
    <property type="protein sequence ID" value="MFL9831671.1"/>
    <property type="molecule type" value="Genomic_DNA"/>
</dbReference>
<dbReference type="Proteomes" id="UP001629260">
    <property type="component" value="Unassembled WGS sequence"/>
</dbReference>